<proteinExistence type="predicted"/>
<sequence length="111" mass="12300">MILVYSVCWFMFCFICKMFLRFDCVHVFLFSSSYVLFPLPATVSLQSASLVYLAKPSLSMSMPATASTCVSVGFCPVKPCYPPSHTTSCQSVFGSTPRGIHDKNLFQKSIS</sequence>
<gene>
    <name evidence="2" type="ORF">AMECASPLE_036772</name>
</gene>
<name>A0ABV0ZGG0_9TELE</name>
<evidence type="ECO:0008006" key="4">
    <source>
        <dbReference type="Google" id="ProtNLM"/>
    </source>
</evidence>
<protein>
    <recommendedName>
        <fullName evidence="4">Secreted protein</fullName>
    </recommendedName>
</protein>
<dbReference type="EMBL" id="JAHRIP010062374">
    <property type="protein sequence ID" value="MEQ2305338.1"/>
    <property type="molecule type" value="Genomic_DNA"/>
</dbReference>
<evidence type="ECO:0000313" key="2">
    <source>
        <dbReference type="EMBL" id="MEQ2305338.1"/>
    </source>
</evidence>
<comment type="caution">
    <text evidence="2">The sequence shown here is derived from an EMBL/GenBank/DDBJ whole genome shotgun (WGS) entry which is preliminary data.</text>
</comment>
<accession>A0ABV0ZGG0</accession>
<keyword evidence="1" id="KW-0812">Transmembrane</keyword>
<keyword evidence="3" id="KW-1185">Reference proteome</keyword>
<keyword evidence="1" id="KW-0472">Membrane</keyword>
<dbReference type="Proteomes" id="UP001469553">
    <property type="component" value="Unassembled WGS sequence"/>
</dbReference>
<keyword evidence="1" id="KW-1133">Transmembrane helix</keyword>
<evidence type="ECO:0000256" key="1">
    <source>
        <dbReference type="SAM" id="Phobius"/>
    </source>
</evidence>
<reference evidence="2 3" key="1">
    <citation type="submission" date="2021-06" db="EMBL/GenBank/DDBJ databases">
        <authorList>
            <person name="Palmer J.M."/>
        </authorList>
    </citation>
    <scope>NUCLEOTIDE SEQUENCE [LARGE SCALE GENOMIC DNA]</scope>
    <source>
        <strain evidence="2 3">AS_MEX2019</strain>
        <tissue evidence="2">Muscle</tissue>
    </source>
</reference>
<evidence type="ECO:0000313" key="3">
    <source>
        <dbReference type="Proteomes" id="UP001469553"/>
    </source>
</evidence>
<organism evidence="2 3">
    <name type="scientific">Ameca splendens</name>
    <dbReference type="NCBI Taxonomy" id="208324"/>
    <lineage>
        <taxon>Eukaryota</taxon>
        <taxon>Metazoa</taxon>
        <taxon>Chordata</taxon>
        <taxon>Craniata</taxon>
        <taxon>Vertebrata</taxon>
        <taxon>Euteleostomi</taxon>
        <taxon>Actinopterygii</taxon>
        <taxon>Neopterygii</taxon>
        <taxon>Teleostei</taxon>
        <taxon>Neoteleostei</taxon>
        <taxon>Acanthomorphata</taxon>
        <taxon>Ovalentaria</taxon>
        <taxon>Atherinomorphae</taxon>
        <taxon>Cyprinodontiformes</taxon>
        <taxon>Goodeidae</taxon>
        <taxon>Ameca</taxon>
    </lineage>
</organism>
<feature type="transmembrane region" description="Helical" evidence="1">
    <location>
        <begin position="7"/>
        <end position="29"/>
    </location>
</feature>